<sequence>MHPLLTRVHIHRELPCSFTFYSNLIDEILSFRKPANFAKSIHAQLIKLGFNTNTFLGNRCIDMYSKVNLFHDALNVFDEIGERNIFSWNICLKTLVKVGDIENARQLFDEMPERDVVSWNSMISGYISCGTSEKAWVVFLEMRKYGVRPSVFTFSNLISSVKCAFIGKQLHCCVIRNGADYSNLIVGNSLIDMYGKAGVLDYAIGVFWSMMEVDLISWNSLISGFCKWGLENFALDHFCLMRYEGYVPDEFTVSAVIAACSNLCNLEMGKQVLCLCTKMGSLSNTIVSSSAIDLFSKCNRLEDSVHIFDTSAVLDSALCNSMISSYARHGSEEKAFHTFVLCLRENIRPTEFTLSALLNCASAFIIVAQGSQVHSLVVKSGFESDFIVANSLVDMYSKFGFVPYALNIFTNMATKDLISWNTMILGLTSNGEVVESINLYKELVSSSSGLKPDLITLSAVLLACSYGGLLDEAMNVFSSIQEACGIAPRVEHYACFVDMLSQAGKLADAITVLQTMPYKATAQMWESILWGCRAYEGGDMELITKVAEKMVELQIESSLPYLVLAGEYEQTGRWERLVRVRRLAMAAANAKEKKDAKVVCRSWIGFGGNTFVFETNQSSTHGDEKNMYLLLRLLTWDMQHQNSVQSFMKQHNLSLSH</sequence>
<accession>A0ACC0A4K6</accession>
<evidence type="ECO:0000313" key="1">
    <source>
        <dbReference type="EMBL" id="KAI5655840.1"/>
    </source>
</evidence>
<dbReference type="Proteomes" id="UP001060085">
    <property type="component" value="Linkage Group LG07"/>
</dbReference>
<dbReference type="EMBL" id="CM044707">
    <property type="protein sequence ID" value="KAI5655840.1"/>
    <property type="molecule type" value="Genomic_DNA"/>
</dbReference>
<comment type="caution">
    <text evidence="1">The sequence shown here is derived from an EMBL/GenBank/DDBJ whole genome shotgun (WGS) entry which is preliminary data.</text>
</comment>
<name>A0ACC0A4K6_CATRO</name>
<gene>
    <name evidence="1" type="ORF">M9H77_33027</name>
</gene>
<protein>
    <submittedName>
        <fullName evidence="1">Uncharacterized protein</fullName>
    </submittedName>
</protein>
<organism evidence="1 2">
    <name type="scientific">Catharanthus roseus</name>
    <name type="common">Madagascar periwinkle</name>
    <name type="synonym">Vinca rosea</name>
    <dbReference type="NCBI Taxonomy" id="4058"/>
    <lineage>
        <taxon>Eukaryota</taxon>
        <taxon>Viridiplantae</taxon>
        <taxon>Streptophyta</taxon>
        <taxon>Embryophyta</taxon>
        <taxon>Tracheophyta</taxon>
        <taxon>Spermatophyta</taxon>
        <taxon>Magnoliopsida</taxon>
        <taxon>eudicotyledons</taxon>
        <taxon>Gunneridae</taxon>
        <taxon>Pentapetalae</taxon>
        <taxon>asterids</taxon>
        <taxon>lamiids</taxon>
        <taxon>Gentianales</taxon>
        <taxon>Apocynaceae</taxon>
        <taxon>Rauvolfioideae</taxon>
        <taxon>Vinceae</taxon>
        <taxon>Catharanthinae</taxon>
        <taxon>Catharanthus</taxon>
    </lineage>
</organism>
<keyword evidence="2" id="KW-1185">Reference proteome</keyword>
<evidence type="ECO:0000313" key="2">
    <source>
        <dbReference type="Proteomes" id="UP001060085"/>
    </source>
</evidence>
<proteinExistence type="predicted"/>
<reference evidence="2" key="1">
    <citation type="journal article" date="2023" name="Nat. Plants">
        <title>Single-cell RNA sequencing provides a high-resolution roadmap for understanding the multicellular compartmentation of specialized metabolism.</title>
        <authorList>
            <person name="Sun S."/>
            <person name="Shen X."/>
            <person name="Li Y."/>
            <person name="Li Y."/>
            <person name="Wang S."/>
            <person name="Li R."/>
            <person name="Zhang H."/>
            <person name="Shen G."/>
            <person name="Guo B."/>
            <person name="Wei J."/>
            <person name="Xu J."/>
            <person name="St-Pierre B."/>
            <person name="Chen S."/>
            <person name="Sun C."/>
        </authorList>
    </citation>
    <scope>NUCLEOTIDE SEQUENCE [LARGE SCALE GENOMIC DNA]</scope>
</reference>